<feature type="transmembrane region" description="Helical" evidence="1">
    <location>
        <begin position="100"/>
        <end position="121"/>
    </location>
</feature>
<evidence type="ECO:0000256" key="1">
    <source>
        <dbReference type="SAM" id="Phobius"/>
    </source>
</evidence>
<accession>A0A918UBE6</accession>
<reference evidence="2" key="1">
    <citation type="journal article" date="2014" name="Int. J. Syst. Evol. Microbiol.">
        <title>Complete genome sequence of Corynebacterium casei LMG S-19264T (=DSM 44701T), isolated from a smear-ripened cheese.</title>
        <authorList>
            <consortium name="US DOE Joint Genome Institute (JGI-PGF)"/>
            <person name="Walter F."/>
            <person name="Albersmeier A."/>
            <person name="Kalinowski J."/>
            <person name="Ruckert C."/>
        </authorList>
    </citation>
    <scope>NUCLEOTIDE SEQUENCE</scope>
    <source>
        <strain evidence="2">KCTC 32182</strain>
    </source>
</reference>
<evidence type="ECO:0000313" key="2">
    <source>
        <dbReference type="EMBL" id="GGY23144.1"/>
    </source>
</evidence>
<keyword evidence="1" id="KW-1133">Transmembrane helix</keyword>
<dbReference type="EMBL" id="BMYX01000018">
    <property type="protein sequence ID" value="GGY23144.1"/>
    <property type="molecule type" value="Genomic_DNA"/>
</dbReference>
<evidence type="ECO:0000313" key="3">
    <source>
        <dbReference type="Proteomes" id="UP000645257"/>
    </source>
</evidence>
<sequence>MSKVDSVCSSIQSGGSLPAEDVLKEKTNALRNPSPDTVSLDTPVEQPAAVRPDDVRKRATRAQKTAAWLGLTKRLAMLALGSLALVGSAVSIPFTGPIGIAGTALSGVGVALAVADVAVALKTLVGVHRDGSSGGGNDALASFLMWVSGKLGKPLDAPRAEMISFMARLALGTVSTAVGALGTQGLVHAGAAFDKLEHYGPMVLNAVSTVLLGLEIMFSSVAARGAFAAKERATNEREYRLREERDALRARLDALEDGRASKEGLVVSLAANVGELEKHYALWSQGKGVIMPC</sequence>
<keyword evidence="1" id="KW-0472">Membrane</keyword>
<name>A0A918UBE6_9NEIS</name>
<keyword evidence="1" id="KW-0812">Transmembrane</keyword>
<protein>
    <submittedName>
        <fullName evidence="2">Uncharacterized protein</fullName>
    </submittedName>
</protein>
<proteinExistence type="predicted"/>
<feature type="transmembrane region" description="Helical" evidence="1">
    <location>
        <begin position="169"/>
        <end position="191"/>
    </location>
</feature>
<feature type="transmembrane region" description="Helical" evidence="1">
    <location>
        <begin position="75"/>
        <end position="94"/>
    </location>
</feature>
<comment type="caution">
    <text evidence="2">The sequence shown here is derived from an EMBL/GenBank/DDBJ whole genome shotgun (WGS) entry which is preliminary data.</text>
</comment>
<feature type="transmembrane region" description="Helical" evidence="1">
    <location>
        <begin position="203"/>
        <end position="227"/>
    </location>
</feature>
<dbReference type="Proteomes" id="UP000645257">
    <property type="component" value="Unassembled WGS sequence"/>
</dbReference>
<organism evidence="2 3">
    <name type="scientific">Paludibacterium paludis</name>
    <dbReference type="NCBI Taxonomy" id="1225769"/>
    <lineage>
        <taxon>Bacteria</taxon>
        <taxon>Pseudomonadati</taxon>
        <taxon>Pseudomonadota</taxon>
        <taxon>Betaproteobacteria</taxon>
        <taxon>Neisseriales</taxon>
        <taxon>Chromobacteriaceae</taxon>
        <taxon>Paludibacterium</taxon>
    </lineage>
</organism>
<reference evidence="2" key="2">
    <citation type="submission" date="2020-09" db="EMBL/GenBank/DDBJ databases">
        <authorList>
            <person name="Sun Q."/>
            <person name="Kim S."/>
        </authorList>
    </citation>
    <scope>NUCLEOTIDE SEQUENCE</scope>
    <source>
        <strain evidence="2">KCTC 32182</strain>
    </source>
</reference>
<gene>
    <name evidence="2" type="ORF">GCM10011289_28640</name>
</gene>
<dbReference type="AlphaFoldDB" id="A0A918UBE6"/>
<keyword evidence="3" id="KW-1185">Reference proteome</keyword>